<protein>
    <submittedName>
        <fullName evidence="3">Pilus assembly protein</fullName>
    </submittedName>
</protein>
<keyword evidence="4" id="KW-1185">Reference proteome</keyword>
<dbReference type="AlphaFoldDB" id="A0A2P7BPI2"/>
<keyword evidence="1" id="KW-0472">Membrane</keyword>
<organism evidence="3 4">
    <name type="scientific">Phyllobacterium brassicacearum</name>
    <dbReference type="NCBI Taxonomy" id="314235"/>
    <lineage>
        <taxon>Bacteria</taxon>
        <taxon>Pseudomonadati</taxon>
        <taxon>Pseudomonadota</taxon>
        <taxon>Alphaproteobacteria</taxon>
        <taxon>Hyphomicrobiales</taxon>
        <taxon>Phyllobacteriaceae</taxon>
        <taxon>Phyllobacterium</taxon>
    </lineage>
</organism>
<name>A0A2P7BPI2_9HYPH</name>
<keyword evidence="1" id="KW-1133">Transmembrane helix</keyword>
<evidence type="ECO:0000259" key="2">
    <source>
        <dbReference type="Pfam" id="PF07811"/>
    </source>
</evidence>
<reference evidence="4" key="1">
    <citation type="submission" date="2017-11" db="EMBL/GenBank/DDBJ databases">
        <authorList>
            <person name="Kuznetsova I."/>
            <person name="Sazanova A."/>
            <person name="Chirak E."/>
            <person name="Safronova V."/>
            <person name="Willems A."/>
        </authorList>
    </citation>
    <scope>NUCLEOTIDE SEQUENCE [LARGE SCALE GENOMIC DNA]</scope>
    <source>
        <strain evidence="4">STM 196</strain>
    </source>
</reference>
<feature type="domain" description="TadE-like" evidence="2">
    <location>
        <begin position="20"/>
        <end position="44"/>
    </location>
</feature>
<gene>
    <name evidence="3" type="ORF">CU102_13710</name>
</gene>
<dbReference type="InterPro" id="IPR012495">
    <property type="entry name" value="TadE-like_dom"/>
</dbReference>
<comment type="caution">
    <text evidence="3">The sequence shown here is derived from an EMBL/GenBank/DDBJ whole genome shotgun (WGS) entry which is preliminary data.</text>
</comment>
<feature type="transmembrane region" description="Helical" evidence="1">
    <location>
        <begin position="21"/>
        <end position="39"/>
    </location>
</feature>
<evidence type="ECO:0000313" key="4">
    <source>
        <dbReference type="Proteomes" id="UP000241444"/>
    </source>
</evidence>
<dbReference type="Pfam" id="PF07811">
    <property type="entry name" value="TadE"/>
    <property type="match status" value="1"/>
</dbReference>
<dbReference type="EMBL" id="PGGO01000009">
    <property type="protein sequence ID" value="PSH68350.1"/>
    <property type="molecule type" value="Genomic_DNA"/>
</dbReference>
<dbReference type="Proteomes" id="UP000241444">
    <property type="component" value="Unassembled WGS sequence"/>
</dbReference>
<accession>A0A2P7BPI2</accession>
<keyword evidence="1" id="KW-0812">Transmembrane</keyword>
<sequence length="198" mass="21027">MLGAGRLATLAKRFLSDKRGVAAMEFAFIAPILIALYLGSIEATSGLDVNKKLGRSTNMVADLVTQQQTINTDQLRDIMEIGTALLLPYRSDTPQITITAINIPAAGSPTVAWSRRVVNNVFSRPYAPGSNVVLDPNLVIPGTTVIRVETKIAYVPLMAFNYKDSVGTAAGGSKLGIPMGRTAFGRVRQGTAVACSNC</sequence>
<evidence type="ECO:0000313" key="3">
    <source>
        <dbReference type="EMBL" id="PSH68350.1"/>
    </source>
</evidence>
<proteinExistence type="predicted"/>
<evidence type="ECO:0000256" key="1">
    <source>
        <dbReference type="SAM" id="Phobius"/>
    </source>
</evidence>